<evidence type="ECO:0000313" key="2">
    <source>
        <dbReference type="Proteomes" id="UP000275408"/>
    </source>
</evidence>
<proteinExistence type="predicted"/>
<reference evidence="1 2" key="1">
    <citation type="journal article" date="2018" name="Sci. Rep.">
        <title>Comparative analysis of the Pocillopora damicornis genome highlights role of immune system in coral evolution.</title>
        <authorList>
            <person name="Cunning R."/>
            <person name="Bay R.A."/>
            <person name="Gillette P."/>
            <person name="Baker A.C."/>
            <person name="Traylor-Knowles N."/>
        </authorList>
    </citation>
    <scope>NUCLEOTIDE SEQUENCE [LARGE SCALE GENOMIC DNA]</scope>
    <source>
        <strain evidence="1">RSMAS</strain>
        <tissue evidence="1">Whole animal</tissue>
    </source>
</reference>
<dbReference type="AlphaFoldDB" id="A0A3M6V1X3"/>
<dbReference type="InterPro" id="IPR010281">
    <property type="entry name" value="DUF885"/>
</dbReference>
<protein>
    <submittedName>
        <fullName evidence="1">Uncharacterized protein</fullName>
    </submittedName>
</protein>
<dbReference type="PANTHER" id="PTHR33361">
    <property type="entry name" value="GLR0591 PROTEIN"/>
    <property type="match status" value="1"/>
</dbReference>
<name>A0A3M6V1X3_POCDA</name>
<comment type="caution">
    <text evidence="1">The sequence shown here is derived from an EMBL/GenBank/DDBJ whole genome shotgun (WGS) entry which is preliminary data.</text>
</comment>
<gene>
    <name evidence="1" type="ORF">pdam_00001128</name>
</gene>
<dbReference type="Pfam" id="PF05960">
    <property type="entry name" value="DUF885"/>
    <property type="match status" value="1"/>
</dbReference>
<dbReference type="Proteomes" id="UP000275408">
    <property type="component" value="Unassembled WGS sequence"/>
</dbReference>
<sequence length="698" mass="80598">MRRGTSVLCSCSSEAQRVGLEAFVRKVKTTYYKMNPNNVVYDPDSTPESVRREFFPYNSHPSAIRRRTDAARALYQEANKLENTVSSNKLKPRESKAIAQVKHFLQSNFGAPYEENYYAGDWMLGPGSFCWHPICNMGYDLQAHFTYQGWGIQPKTEDDVNYVIDRLKLVRDSILQYIENMKYGIKVGFVRSAEDCQYGLYSLQRAYIKVSQLGPKGVLRESFTQQIVDPKWLAKLDKRAFDTWEKKHKVSVNTSINEALVAYLGKPLDTLLTYLAFNHSQYCAPSILSSGLASLPLSNIYKYGKNTKIRTTGKLPTGESLNGKRAYEMMLPYFTTIEMTPDEVYSLGERMLGQLYPKAVEIAKKITNKTCEDQAIEELKKHLEDRSMYFNDEKIPQNESNKDAFDKCTSMATAKIYCPKRYQAMKAWFEYVNWTGSQSYRSSDSDCTKPAQYRLPFFMKDLGPKYSALSVAAHEARPGHHTQSQGFKELFYDKCEDVISWLNGISYYTAFTEGWALYAENPLIATETDAYADKPLQLYGMIKWQIWRALRLMIDSGLHYKGMKRREALKLFAEKAWDRTDKAEKDVTRYQSNPGQATAYMIGQLRIWQVRNDTKARIEAHKKIFKEKDFHYQVLSQGSSPLTHLESHMRKFADCVIQPHSEGCEYIIRSLSDEIVMDEVAKKPHKPLRDQPYQEHFD</sequence>
<dbReference type="EMBL" id="RCHS01000253">
    <property type="protein sequence ID" value="RMX59925.1"/>
    <property type="molecule type" value="Genomic_DNA"/>
</dbReference>
<keyword evidence="2" id="KW-1185">Reference proteome</keyword>
<organism evidence="1 2">
    <name type="scientific">Pocillopora damicornis</name>
    <name type="common">Cauliflower coral</name>
    <name type="synonym">Millepora damicornis</name>
    <dbReference type="NCBI Taxonomy" id="46731"/>
    <lineage>
        <taxon>Eukaryota</taxon>
        <taxon>Metazoa</taxon>
        <taxon>Cnidaria</taxon>
        <taxon>Anthozoa</taxon>
        <taxon>Hexacorallia</taxon>
        <taxon>Scleractinia</taxon>
        <taxon>Astrocoeniina</taxon>
        <taxon>Pocilloporidae</taxon>
        <taxon>Pocillopora</taxon>
    </lineage>
</organism>
<accession>A0A3M6V1X3</accession>
<dbReference type="OrthoDB" id="6019550at2759"/>
<dbReference type="PANTHER" id="PTHR33361:SF2">
    <property type="entry name" value="DUF885 DOMAIN-CONTAINING PROTEIN"/>
    <property type="match status" value="1"/>
</dbReference>
<evidence type="ECO:0000313" key="1">
    <source>
        <dbReference type="EMBL" id="RMX59925.1"/>
    </source>
</evidence>